<organism evidence="1 2">
    <name type="scientific">Plasmopara halstedii</name>
    <name type="common">Downy mildew of sunflower</name>
    <dbReference type="NCBI Taxonomy" id="4781"/>
    <lineage>
        <taxon>Eukaryota</taxon>
        <taxon>Sar</taxon>
        <taxon>Stramenopiles</taxon>
        <taxon>Oomycota</taxon>
        <taxon>Peronosporomycetes</taxon>
        <taxon>Peronosporales</taxon>
        <taxon>Peronosporaceae</taxon>
        <taxon>Plasmopara</taxon>
    </lineage>
</organism>
<reference evidence="2" key="1">
    <citation type="submission" date="2014-09" db="EMBL/GenBank/DDBJ databases">
        <authorList>
            <person name="Sharma Rahul"/>
            <person name="Thines Marco"/>
        </authorList>
    </citation>
    <scope>NUCLEOTIDE SEQUENCE [LARGE SCALE GENOMIC DNA]</scope>
</reference>
<evidence type="ECO:0000313" key="2">
    <source>
        <dbReference type="Proteomes" id="UP000054928"/>
    </source>
</evidence>
<evidence type="ECO:0000313" key="1">
    <source>
        <dbReference type="EMBL" id="CEG40142.1"/>
    </source>
</evidence>
<dbReference type="RefSeq" id="XP_024576511.1">
    <property type="nucleotide sequence ID" value="XM_024725767.1"/>
</dbReference>
<sequence>MCNKASRAERERRDQLYMFSSPALTEFEKVAEMSQRIRASVYDLAALCCPKLAGRDMTGLCLVRRVRPYRQLPVFAVILGTTPLR</sequence>
<accession>A0A0P1AGT3</accession>
<dbReference type="Proteomes" id="UP000054928">
    <property type="component" value="Unassembled WGS sequence"/>
</dbReference>
<proteinExistence type="predicted"/>
<keyword evidence="2" id="KW-1185">Reference proteome</keyword>
<protein>
    <submittedName>
        <fullName evidence="1">Uncharacterized protein</fullName>
    </submittedName>
</protein>
<dbReference type="GeneID" id="36405412"/>
<dbReference type="EMBL" id="CCYD01000468">
    <property type="protein sequence ID" value="CEG40142.1"/>
    <property type="molecule type" value="Genomic_DNA"/>
</dbReference>
<name>A0A0P1AGT3_PLAHL</name>
<dbReference type="AlphaFoldDB" id="A0A0P1AGT3"/>